<evidence type="ECO:0000256" key="9">
    <source>
        <dbReference type="SAM" id="SignalP"/>
    </source>
</evidence>
<sequence>MGFRVRVISRLSALARFIHLLGRWWDGASSLYCPPTYLENAPALKALYNNGEGISVPGGRAFQGIEPLCCERWSDFADYPDTVAENFAADCNSNCLSNKTLWELLTNGVCDDGEFGFPGAYNLNCLSYNFDAGACGTDLSALFADRDAYNYDLDVCSRHDFPRCARENSGLCYQDCGQHCFNLDHCGRIRSREECLQKIETGNCNNTAPSNMEDLLTPLNFDCPKWERFRGCSPETYEIPVMGLFPTEGAWTGGVEARLAVEMAVDEINNRSDFFHLGTDQKVRLHLHGMETACDATRANLVVAESMYRTSEEIAGVIGGGCSSVCEVFAGYAAAVHLPQVAYGCSSPVFGQKRSEFSYFTRTQSSEGQVTLLLPCPSPSPPSPSLSLVHGSLEGQSVSQFQFGAVL</sequence>
<organism evidence="11 12">
    <name type="scientific">Cymbomonas tetramitiformis</name>
    <dbReference type="NCBI Taxonomy" id="36881"/>
    <lineage>
        <taxon>Eukaryota</taxon>
        <taxon>Viridiplantae</taxon>
        <taxon>Chlorophyta</taxon>
        <taxon>Pyramimonadophyceae</taxon>
        <taxon>Pyramimonadales</taxon>
        <taxon>Pyramimonadaceae</taxon>
        <taxon>Cymbomonas</taxon>
    </lineage>
</organism>
<dbReference type="Pfam" id="PF01094">
    <property type="entry name" value="ANF_receptor"/>
    <property type="match status" value="1"/>
</dbReference>
<feature type="domain" description="Receptor ligand binding region" evidence="10">
    <location>
        <begin position="258"/>
        <end position="366"/>
    </location>
</feature>
<dbReference type="InterPro" id="IPR028082">
    <property type="entry name" value="Peripla_BP_I"/>
</dbReference>
<keyword evidence="2" id="KW-0812">Transmembrane</keyword>
<evidence type="ECO:0000256" key="5">
    <source>
        <dbReference type="ARBA" id="ARBA00023136"/>
    </source>
</evidence>
<dbReference type="PANTHER" id="PTHR10519">
    <property type="entry name" value="GABA-B RECEPTOR"/>
    <property type="match status" value="1"/>
</dbReference>
<evidence type="ECO:0000256" key="2">
    <source>
        <dbReference type="ARBA" id="ARBA00022692"/>
    </source>
</evidence>
<dbReference type="GO" id="GO:0004965">
    <property type="term" value="F:G protein-coupled GABA receptor activity"/>
    <property type="evidence" value="ECO:0007669"/>
    <property type="project" value="InterPro"/>
</dbReference>
<evidence type="ECO:0000259" key="10">
    <source>
        <dbReference type="Pfam" id="PF01094"/>
    </source>
</evidence>
<keyword evidence="6" id="KW-0675">Receptor</keyword>
<keyword evidence="4" id="KW-0297">G-protein coupled receptor</keyword>
<dbReference type="GO" id="GO:0038039">
    <property type="term" value="C:G protein-coupled receptor heterodimeric complex"/>
    <property type="evidence" value="ECO:0007669"/>
    <property type="project" value="TreeGrafter"/>
</dbReference>
<dbReference type="AlphaFoldDB" id="A0AAE0G452"/>
<feature type="chain" id="PRO_5042178907" description="Receptor ligand binding region domain-containing protein" evidence="9">
    <location>
        <begin position="31"/>
        <end position="407"/>
    </location>
</feature>
<evidence type="ECO:0000256" key="7">
    <source>
        <dbReference type="ARBA" id="ARBA00023180"/>
    </source>
</evidence>
<keyword evidence="8" id="KW-0807">Transducer</keyword>
<comment type="subcellular location">
    <subcellularLocation>
        <location evidence="1">Membrane</location>
    </subcellularLocation>
</comment>
<evidence type="ECO:0000256" key="4">
    <source>
        <dbReference type="ARBA" id="ARBA00023040"/>
    </source>
</evidence>
<keyword evidence="12" id="KW-1185">Reference proteome</keyword>
<dbReference type="PANTHER" id="PTHR10519:SF20">
    <property type="entry name" value="G-PROTEIN COUPLED RECEPTOR 156-RELATED"/>
    <property type="match status" value="1"/>
</dbReference>
<dbReference type="SUPFAM" id="SSF53822">
    <property type="entry name" value="Periplasmic binding protein-like I"/>
    <property type="match status" value="1"/>
</dbReference>
<proteinExistence type="predicted"/>
<evidence type="ECO:0000313" key="11">
    <source>
        <dbReference type="EMBL" id="KAK3270576.1"/>
    </source>
</evidence>
<evidence type="ECO:0000256" key="3">
    <source>
        <dbReference type="ARBA" id="ARBA00022989"/>
    </source>
</evidence>
<feature type="signal peptide" evidence="9">
    <location>
        <begin position="1"/>
        <end position="30"/>
    </location>
</feature>
<name>A0AAE0G452_9CHLO</name>
<accession>A0AAE0G452</accession>
<comment type="caution">
    <text evidence="11">The sequence shown here is derived from an EMBL/GenBank/DDBJ whole genome shotgun (WGS) entry which is preliminary data.</text>
</comment>
<dbReference type="Proteomes" id="UP001190700">
    <property type="component" value="Unassembled WGS sequence"/>
</dbReference>
<dbReference type="EMBL" id="LGRX02010305">
    <property type="protein sequence ID" value="KAK3270576.1"/>
    <property type="molecule type" value="Genomic_DNA"/>
</dbReference>
<protein>
    <recommendedName>
        <fullName evidence="10">Receptor ligand binding region domain-containing protein</fullName>
    </recommendedName>
</protein>
<dbReference type="InterPro" id="IPR002455">
    <property type="entry name" value="GPCR3_GABA-B"/>
</dbReference>
<evidence type="ECO:0000256" key="1">
    <source>
        <dbReference type="ARBA" id="ARBA00004370"/>
    </source>
</evidence>
<dbReference type="InterPro" id="IPR001828">
    <property type="entry name" value="ANF_lig-bd_rcpt"/>
</dbReference>
<evidence type="ECO:0000256" key="8">
    <source>
        <dbReference type="ARBA" id="ARBA00023224"/>
    </source>
</evidence>
<evidence type="ECO:0000313" key="12">
    <source>
        <dbReference type="Proteomes" id="UP001190700"/>
    </source>
</evidence>
<evidence type="ECO:0000256" key="6">
    <source>
        <dbReference type="ARBA" id="ARBA00023170"/>
    </source>
</evidence>
<dbReference type="Gene3D" id="3.40.50.2300">
    <property type="match status" value="1"/>
</dbReference>
<keyword evidence="9" id="KW-0732">Signal</keyword>
<keyword evidence="7" id="KW-0325">Glycoprotein</keyword>
<dbReference type="GO" id="GO:0007214">
    <property type="term" value="P:gamma-aminobutyric acid signaling pathway"/>
    <property type="evidence" value="ECO:0007669"/>
    <property type="project" value="TreeGrafter"/>
</dbReference>
<keyword evidence="5" id="KW-0472">Membrane</keyword>
<gene>
    <name evidence="11" type="ORF">CYMTET_21031</name>
</gene>
<reference evidence="11 12" key="1">
    <citation type="journal article" date="2015" name="Genome Biol. Evol.">
        <title>Comparative Genomics of a Bacterivorous Green Alga Reveals Evolutionary Causalities and Consequences of Phago-Mixotrophic Mode of Nutrition.</title>
        <authorList>
            <person name="Burns J.A."/>
            <person name="Paasch A."/>
            <person name="Narechania A."/>
            <person name="Kim E."/>
        </authorList>
    </citation>
    <scope>NUCLEOTIDE SEQUENCE [LARGE SCALE GENOMIC DNA]</scope>
    <source>
        <strain evidence="11 12">PLY_AMNH</strain>
    </source>
</reference>
<keyword evidence="3" id="KW-1133">Transmembrane helix</keyword>